<protein>
    <recommendedName>
        <fullName evidence="5">DUF3617 family protein</fullName>
    </recommendedName>
</protein>
<keyword evidence="4" id="KW-1185">Reference proteome</keyword>
<evidence type="ECO:0000313" key="3">
    <source>
        <dbReference type="EMBL" id="QDQ74124.1"/>
    </source>
</evidence>
<gene>
    <name evidence="3" type="ORF">FNZ56_09650</name>
</gene>
<feature type="compositionally biased region" description="Basic and acidic residues" evidence="1">
    <location>
        <begin position="52"/>
        <end position="69"/>
    </location>
</feature>
<proteinExistence type="predicted"/>
<evidence type="ECO:0000256" key="2">
    <source>
        <dbReference type="SAM" id="SignalP"/>
    </source>
</evidence>
<evidence type="ECO:0000313" key="4">
    <source>
        <dbReference type="Proteomes" id="UP000315891"/>
    </source>
</evidence>
<dbReference type="AlphaFoldDB" id="A0A516V6G7"/>
<reference evidence="3 4" key="1">
    <citation type="submission" date="2019-07" db="EMBL/GenBank/DDBJ databases">
        <title>Lysobacter weifangensis sp. nov., isolated from bensulfuron-methyl contaminated farmland soil.</title>
        <authorList>
            <person name="Zhao H."/>
        </authorList>
    </citation>
    <scope>NUCLEOTIDE SEQUENCE [LARGE SCALE GENOMIC DNA]</scope>
    <source>
        <strain evidence="3 4">CC-Bw-6</strain>
    </source>
</reference>
<dbReference type="OrthoDB" id="5979571at2"/>
<accession>A0A516V6G7</accession>
<feature type="chain" id="PRO_5021893658" description="DUF3617 family protein" evidence="2">
    <location>
        <begin position="30"/>
        <end position="195"/>
    </location>
</feature>
<dbReference type="EMBL" id="CP041742">
    <property type="protein sequence ID" value="QDQ74124.1"/>
    <property type="molecule type" value="Genomic_DNA"/>
</dbReference>
<organism evidence="3 4">
    <name type="scientific">Pseudoluteimonas lycopersici</name>
    <dbReference type="NCBI Taxonomy" id="1324796"/>
    <lineage>
        <taxon>Bacteria</taxon>
        <taxon>Pseudomonadati</taxon>
        <taxon>Pseudomonadota</taxon>
        <taxon>Gammaproteobacteria</taxon>
        <taxon>Lysobacterales</taxon>
        <taxon>Lysobacteraceae</taxon>
        <taxon>Pseudoluteimonas</taxon>
    </lineage>
</organism>
<name>A0A516V6G7_9GAMM</name>
<dbReference type="Proteomes" id="UP000315891">
    <property type="component" value="Chromosome"/>
</dbReference>
<dbReference type="RefSeq" id="WP_143879634.1">
    <property type="nucleotide sequence ID" value="NZ_BAABLZ010000001.1"/>
</dbReference>
<evidence type="ECO:0008006" key="5">
    <source>
        <dbReference type="Google" id="ProtNLM"/>
    </source>
</evidence>
<sequence length="195" mass="19964">MHASFRTCLPLALLVLAACSPKPAPQADAVPVATPASVAIPAPANVAVAQEGEQKCTNEPRTDENDKRPRCGGMGAPPPAPSHAYRITLDNGESFTACDITQPFSGKIGGGMVTMSFKPVDAKGGTVAWHFAGGGGMADTAYDYTLSGPEENMTGDFRANSAVCGKAAGLGACAAAKKQTFSSTWARIESCEAAQ</sequence>
<dbReference type="PROSITE" id="PS51257">
    <property type="entry name" value="PROKAR_LIPOPROTEIN"/>
    <property type="match status" value="1"/>
</dbReference>
<keyword evidence="2" id="KW-0732">Signal</keyword>
<evidence type="ECO:0000256" key="1">
    <source>
        <dbReference type="SAM" id="MobiDB-lite"/>
    </source>
</evidence>
<feature type="region of interest" description="Disordered" evidence="1">
    <location>
        <begin position="50"/>
        <end position="84"/>
    </location>
</feature>
<feature type="signal peptide" evidence="2">
    <location>
        <begin position="1"/>
        <end position="29"/>
    </location>
</feature>